<proteinExistence type="predicted"/>
<sequence>MANKSNNVSDQLEEWFVLEGKVVLITGVSSGFGWDFSINLAKTGCKVIVAARRLDRLKTLCNLINKSSSPYTPLAIPLELDITSDPLVIEAAVQKAWTAFGQIDVLINNTGVSGSTRTFKLSNEEWSRVFKVNLEWLCSKYIGSHMQNASRGGSCYSSSSI</sequence>
<dbReference type="PANTHER" id="PTHR44375">
    <property type="entry name" value="BETA-KETOACYL-ACP REDUCTASE-LIKE PROTEIN-RELATED"/>
    <property type="match status" value="1"/>
</dbReference>
<keyword evidence="2" id="KW-1185">Reference proteome</keyword>
<dbReference type="SUPFAM" id="SSF51735">
    <property type="entry name" value="NAD(P)-binding Rossmann-fold domains"/>
    <property type="match status" value="1"/>
</dbReference>
<dbReference type="EMBL" id="JAUIZM010000001">
    <property type="protein sequence ID" value="KAK1401399.1"/>
    <property type="molecule type" value="Genomic_DNA"/>
</dbReference>
<name>A0AAD8JD83_9APIA</name>
<dbReference type="PANTHER" id="PTHR44375:SF22">
    <property type="entry name" value="11-BETA-HYDROXYSTEROID DEHYDROGENASE-LIKE 4A"/>
    <property type="match status" value="1"/>
</dbReference>
<evidence type="ECO:0000313" key="2">
    <source>
        <dbReference type="Proteomes" id="UP001237642"/>
    </source>
</evidence>
<evidence type="ECO:0000313" key="1">
    <source>
        <dbReference type="EMBL" id="KAK1401399.1"/>
    </source>
</evidence>
<reference evidence="1" key="1">
    <citation type="submission" date="2023-02" db="EMBL/GenBank/DDBJ databases">
        <title>Genome of toxic invasive species Heracleum sosnowskyi carries increased number of genes despite the absence of recent whole-genome duplications.</title>
        <authorList>
            <person name="Schelkunov M."/>
            <person name="Shtratnikova V."/>
            <person name="Makarenko M."/>
            <person name="Klepikova A."/>
            <person name="Omelchenko D."/>
            <person name="Novikova G."/>
            <person name="Obukhova E."/>
            <person name="Bogdanov V."/>
            <person name="Penin A."/>
            <person name="Logacheva M."/>
        </authorList>
    </citation>
    <scope>NUCLEOTIDE SEQUENCE</scope>
    <source>
        <strain evidence="1">Hsosn_3</strain>
        <tissue evidence="1">Leaf</tissue>
    </source>
</reference>
<gene>
    <name evidence="1" type="ORF">POM88_001004</name>
</gene>
<organism evidence="1 2">
    <name type="scientific">Heracleum sosnowskyi</name>
    <dbReference type="NCBI Taxonomy" id="360622"/>
    <lineage>
        <taxon>Eukaryota</taxon>
        <taxon>Viridiplantae</taxon>
        <taxon>Streptophyta</taxon>
        <taxon>Embryophyta</taxon>
        <taxon>Tracheophyta</taxon>
        <taxon>Spermatophyta</taxon>
        <taxon>Magnoliopsida</taxon>
        <taxon>eudicotyledons</taxon>
        <taxon>Gunneridae</taxon>
        <taxon>Pentapetalae</taxon>
        <taxon>asterids</taxon>
        <taxon>campanulids</taxon>
        <taxon>Apiales</taxon>
        <taxon>Apiaceae</taxon>
        <taxon>Apioideae</taxon>
        <taxon>apioid superclade</taxon>
        <taxon>Tordylieae</taxon>
        <taxon>Tordyliinae</taxon>
        <taxon>Heracleum</taxon>
    </lineage>
</organism>
<protein>
    <submittedName>
        <fullName evidence="1">Short-chain type alcohol dehydrogenase</fullName>
    </submittedName>
</protein>
<dbReference type="InterPro" id="IPR036291">
    <property type="entry name" value="NAD(P)-bd_dom_sf"/>
</dbReference>
<reference evidence="1" key="2">
    <citation type="submission" date="2023-05" db="EMBL/GenBank/DDBJ databases">
        <authorList>
            <person name="Schelkunov M.I."/>
        </authorList>
    </citation>
    <scope>NUCLEOTIDE SEQUENCE</scope>
    <source>
        <strain evidence="1">Hsosn_3</strain>
        <tissue evidence="1">Leaf</tissue>
    </source>
</reference>
<dbReference type="InterPro" id="IPR002347">
    <property type="entry name" value="SDR_fam"/>
</dbReference>
<dbReference type="Gene3D" id="3.40.50.720">
    <property type="entry name" value="NAD(P)-binding Rossmann-like Domain"/>
    <property type="match status" value="1"/>
</dbReference>
<dbReference type="CDD" id="cd05233">
    <property type="entry name" value="SDR_c"/>
    <property type="match status" value="1"/>
</dbReference>
<dbReference type="AlphaFoldDB" id="A0AAD8JD83"/>
<dbReference type="Pfam" id="PF00106">
    <property type="entry name" value="adh_short"/>
    <property type="match status" value="1"/>
</dbReference>
<dbReference type="PRINTS" id="PR00081">
    <property type="entry name" value="GDHRDH"/>
</dbReference>
<dbReference type="Proteomes" id="UP001237642">
    <property type="component" value="Unassembled WGS sequence"/>
</dbReference>
<accession>A0AAD8JD83</accession>
<comment type="caution">
    <text evidence="1">The sequence shown here is derived from an EMBL/GenBank/DDBJ whole genome shotgun (WGS) entry which is preliminary data.</text>
</comment>